<keyword evidence="2" id="KW-1185">Reference proteome</keyword>
<evidence type="ECO:0000313" key="1">
    <source>
        <dbReference type="EMBL" id="MEJ8638536.1"/>
    </source>
</evidence>
<protein>
    <submittedName>
        <fullName evidence="1">ATP-binding protein</fullName>
    </submittedName>
</protein>
<proteinExistence type="predicted"/>
<sequence length="163" mass="17987">MNLDALLAPLLDPCSEADHHRYGFELPARVEFVSRARKLTRERLQCWGIQGDVHDTAMLVVSELVTNAVVHADGHLVSCELLNDVEHLRISVQDQGCTPTGPHVCHAVQEEERGRGLLLVESLSRSWGAHVPNHGAGRIVWAELPHVDIPYGVDFPRGAARPC</sequence>
<comment type="caution">
    <text evidence="1">The sequence shown here is derived from an EMBL/GenBank/DDBJ whole genome shotgun (WGS) entry which is preliminary data.</text>
</comment>
<dbReference type="EMBL" id="JBBKAJ010000022">
    <property type="protein sequence ID" value="MEJ8638536.1"/>
    <property type="molecule type" value="Genomic_DNA"/>
</dbReference>
<name>A0ACC6Q4I9_9ACTN</name>
<organism evidence="1 2">
    <name type="scientific">Streptomyces achmelvichensis</name>
    <dbReference type="NCBI Taxonomy" id="3134111"/>
    <lineage>
        <taxon>Bacteria</taxon>
        <taxon>Bacillati</taxon>
        <taxon>Actinomycetota</taxon>
        <taxon>Actinomycetes</taxon>
        <taxon>Kitasatosporales</taxon>
        <taxon>Streptomycetaceae</taxon>
        <taxon>Streptomyces</taxon>
    </lineage>
</organism>
<accession>A0ACC6Q4I9</accession>
<keyword evidence="1" id="KW-0547">Nucleotide-binding</keyword>
<evidence type="ECO:0000313" key="2">
    <source>
        <dbReference type="Proteomes" id="UP001377168"/>
    </source>
</evidence>
<reference evidence="1" key="1">
    <citation type="submission" date="2024-03" db="EMBL/GenBank/DDBJ databases">
        <title>Novel Streptomyces species of biotechnological and ecological value are a feature of Machair soil.</title>
        <authorList>
            <person name="Prole J.R."/>
            <person name="Goodfellow M."/>
            <person name="Allenby N."/>
            <person name="Ward A.C."/>
        </authorList>
    </citation>
    <scope>NUCLEOTIDE SEQUENCE</scope>
    <source>
        <strain evidence="1">MS2.AVA.5</strain>
    </source>
</reference>
<dbReference type="Proteomes" id="UP001377168">
    <property type="component" value="Unassembled WGS sequence"/>
</dbReference>
<gene>
    <name evidence="1" type="ORF">WKI67_34790</name>
</gene>
<keyword evidence="1" id="KW-0067">ATP-binding</keyword>